<dbReference type="InParanoid" id="A0A1S3JGZ6"/>
<sequence>MTVNTTTSLYKNCANVRLWHLAGITLTVPVAPWSCCHTFKMMKLVVLTLLVAAATAVYVDRIGSYGRHGYGYNTRGYAKKGYGYQIAGRPEDYISSCGGNAYSTYNEDCCGGVIYNRRYQDCCAGHLVINKPAQCPGLPRVHVNYGYNKGYDAGYAPRYDAGYAPRYDAGYGYGKNY</sequence>
<accession>A0A1S3JGZ6</accession>
<dbReference type="RefSeq" id="XP_013409680.1">
    <property type="nucleotide sequence ID" value="XM_013554226.1"/>
</dbReference>
<evidence type="ECO:0000256" key="1">
    <source>
        <dbReference type="SAM" id="Phobius"/>
    </source>
</evidence>
<reference evidence="3" key="1">
    <citation type="submission" date="2025-08" db="UniProtKB">
        <authorList>
            <consortium name="RefSeq"/>
        </authorList>
    </citation>
    <scope>IDENTIFICATION</scope>
    <source>
        <tissue evidence="3">Gonads</tissue>
    </source>
</reference>
<keyword evidence="2" id="KW-1185">Reference proteome</keyword>
<feature type="transmembrane region" description="Helical" evidence="1">
    <location>
        <begin position="41"/>
        <end position="59"/>
    </location>
</feature>
<organism evidence="2 3">
    <name type="scientific">Lingula anatina</name>
    <name type="common">Brachiopod</name>
    <name type="synonym">Lingula unguis</name>
    <dbReference type="NCBI Taxonomy" id="7574"/>
    <lineage>
        <taxon>Eukaryota</taxon>
        <taxon>Metazoa</taxon>
        <taxon>Spiralia</taxon>
        <taxon>Lophotrochozoa</taxon>
        <taxon>Brachiopoda</taxon>
        <taxon>Linguliformea</taxon>
        <taxon>Lingulata</taxon>
        <taxon>Lingulida</taxon>
        <taxon>Linguloidea</taxon>
        <taxon>Lingulidae</taxon>
        <taxon>Lingula</taxon>
    </lineage>
</organism>
<gene>
    <name evidence="3" type="primary">LOC106173185</name>
</gene>
<proteinExistence type="predicted"/>
<dbReference type="KEGG" id="lak:106173185"/>
<keyword evidence="1" id="KW-1133">Transmembrane helix</keyword>
<dbReference type="AlphaFoldDB" id="A0A1S3JGZ6"/>
<keyword evidence="1" id="KW-0472">Membrane</keyword>
<name>A0A1S3JGZ6_LINAN</name>
<evidence type="ECO:0000313" key="3">
    <source>
        <dbReference type="RefSeq" id="XP_013409680.1"/>
    </source>
</evidence>
<dbReference type="Proteomes" id="UP000085678">
    <property type="component" value="Unplaced"/>
</dbReference>
<protein>
    <submittedName>
        <fullName evidence="3">Uncharacterized protein LOC106173185</fullName>
    </submittedName>
</protein>
<dbReference type="GeneID" id="106173185"/>
<evidence type="ECO:0000313" key="2">
    <source>
        <dbReference type="Proteomes" id="UP000085678"/>
    </source>
</evidence>
<keyword evidence="1" id="KW-0812">Transmembrane</keyword>